<sequence length="134" mass="15644">MTDQEDVRARIEARFTKGFAAVLAVPDRWLPHLGELDRALAQIHPGYQVTQVKEKYGELRFYLPAQLHEAPCCEEWEARHPYPPSPGPARDDFHEALTAHQDTSDHRRQVTQSRERRRKMQHLISLAEEQSAHW</sequence>
<accession>A0A919KYT5</accession>
<protein>
    <submittedName>
        <fullName evidence="2">Uncharacterized protein</fullName>
    </submittedName>
</protein>
<evidence type="ECO:0000256" key="1">
    <source>
        <dbReference type="SAM" id="MobiDB-lite"/>
    </source>
</evidence>
<reference evidence="2" key="2">
    <citation type="submission" date="2020-09" db="EMBL/GenBank/DDBJ databases">
        <authorList>
            <person name="Sun Q."/>
            <person name="Ohkuma M."/>
        </authorList>
    </citation>
    <scope>NUCLEOTIDE SEQUENCE</scope>
    <source>
        <strain evidence="2">JCM 5069</strain>
    </source>
</reference>
<keyword evidence="3" id="KW-1185">Reference proteome</keyword>
<comment type="caution">
    <text evidence="2">The sequence shown here is derived from an EMBL/GenBank/DDBJ whole genome shotgun (WGS) entry which is preliminary data.</text>
</comment>
<evidence type="ECO:0000313" key="2">
    <source>
        <dbReference type="EMBL" id="GHH76601.1"/>
    </source>
</evidence>
<name>A0A919KYT5_9ACTN</name>
<proteinExistence type="predicted"/>
<reference evidence="2" key="1">
    <citation type="journal article" date="2014" name="Int. J. Syst. Evol. Microbiol.">
        <title>Complete genome sequence of Corynebacterium casei LMG S-19264T (=DSM 44701T), isolated from a smear-ripened cheese.</title>
        <authorList>
            <consortium name="US DOE Joint Genome Institute (JGI-PGF)"/>
            <person name="Walter F."/>
            <person name="Albersmeier A."/>
            <person name="Kalinowski J."/>
            <person name="Ruckert C."/>
        </authorList>
    </citation>
    <scope>NUCLEOTIDE SEQUENCE</scope>
    <source>
        <strain evidence="2">JCM 5069</strain>
    </source>
</reference>
<organism evidence="2 3">
    <name type="scientific">Streptomyces sulfonofaciens</name>
    <dbReference type="NCBI Taxonomy" id="68272"/>
    <lineage>
        <taxon>Bacteria</taxon>
        <taxon>Bacillati</taxon>
        <taxon>Actinomycetota</taxon>
        <taxon>Actinomycetes</taxon>
        <taxon>Kitasatosporales</taxon>
        <taxon>Streptomycetaceae</taxon>
        <taxon>Streptomyces</taxon>
    </lineage>
</organism>
<dbReference type="RefSeq" id="WP_189930818.1">
    <property type="nucleotide sequence ID" value="NZ_BNCD01000005.1"/>
</dbReference>
<feature type="compositionally biased region" description="Basic and acidic residues" evidence="1">
    <location>
        <begin position="98"/>
        <end position="108"/>
    </location>
</feature>
<dbReference type="Proteomes" id="UP000603708">
    <property type="component" value="Unassembled WGS sequence"/>
</dbReference>
<feature type="region of interest" description="Disordered" evidence="1">
    <location>
        <begin position="98"/>
        <end position="119"/>
    </location>
</feature>
<evidence type="ECO:0000313" key="3">
    <source>
        <dbReference type="Proteomes" id="UP000603708"/>
    </source>
</evidence>
<dbReference type="EMBL" id="BNCD01000005">
    <property type="protein sequence ID" value="GHH76601.1"/>
    <property type="molecule type" value="Genomic_DNA"/>
</dbReference>
<dbReference type="AlphaFoldDB" id="A0A919KYT5"/>
<gene>
    <name evidence="2" type="ORF">GCM10018793_22680</name>
</gene>